<protein>
    <recommendedName>
        <fullName evidence="2">Thiamine-monophosphate kinase</fullName>
        <shortName evidence="2">TMP kinase</shortName>
        <shortName evidence="2">Thiamine-phosphate kinase</shortName>
        <ecNumber evidence="2">2.7.4.16</ecNumber>
    </recommendedName>
</protein>
<evidence type="ECO:0000256" key="1">
    <source>
        <dbReference type="ARBA" id="ARBA00022977"/>
    </source>
</evidence>
<proteinExistence type="inferred from homology"/>
<feature type="binding site" evidence="2">
    <location>
        <position position="212"/>
    </location>
    <ligand>
        <name>Mg(2+)</name>
        <dbReference type="ChEBI" id="CHEBI:18420"/>
        <label>3</label>
    </ligand>
</feature>
<dbReference type="PANTHER" id="PTHR30270:SF0">
    <property type="entry name" value="THIAMINE-MONOPHOSPHATE KINASE"/>
    <property type="match status" value="1"/>
</dbReference>
<feature type="binding site" evidence="2">
    <location>
        <position position="73"/>
    </location>
    <ligand>
        <name>Mg(2+)</name>
        <dbReference type="ChEBI" id="CHEBI:18420"/>
        <label>2</label>
    </ligand>
</feature>
<dbReference type="KEGG" id="mars:A8C75_02085"/>
<name>A0A1A9EUB3_9GAMM</name>
<reference evidence="5 6" key="2">
    <citation type="journal article" date="2018" name="Int. J. Syst. Evol. Microbiol.">
        <title>Marinobacterium aestuarii sp. nov., a benzene-degrading marine bacterium isolated from estuary sediment.</title>
        <authorList>
            <person name="Bae S.S."/>
            <person name="Jung J."/>
            <person name="Chung D."/>
            <person name="Baek K."/>
        </authorList>
    </citation>
    <scope>NUCLEOTIDE SEQUENCE [LARGE SCALE GENOMIC DNA]</scope>
    <source>
        <strain evidence="5 6">ST58-10</strain>
    </source>
</reference>
<dbReference type="GO" id="GO:0005524">
    <property type="term" value="F:ATP binding"/>
    <property type="evidence" value="ECO:0007669"/>
    <property type="project" value="UniProtKB-UniRule"/>
</dbReference>
<sequence length="330" mass="34830">MDEFALIRHYFSSLTDNDASIVVGIGDDCAQVRVPPDMDLVLSIDTLVEGTHFLAGTDPAHIASRLMGAAVSDLAAMGAQPAWFTLALTLPRADEAWLAAFAAALGHCARRFGIRLVGGDTTRGPLTLSVQVQGLVPAGRGLHRRGAAVGDLVCVSGTLGDSRAGLDIQLRPEVQPDPLPASSQVLLQRFFAPEPRLSTGLLIADYASSCIDISDGLLADLGHILRASDVGARIERRQLPLSKALRAYTDIEQARDWALSGGEDFELCFTVPAARWDALCAQLELHGVPLCCVGEILPASAGLRLEDGGVQLAESTQGGGYNHFAQGDDA</sequence>
<comment type="miscellaneous">
    <text evidence="2">Reaction mechanism of ThiL seems to utilize a direct, inline transfer of the gamma-phosphate of ATP to TMP rather than a phosphorylated enzyme intermediate.</text>
</comment>
<comment type="catalytic activity">
    <reaction evidence="2">
        <text>thiamine phosphate + ATP = thiamine diphosphate + ADP</text>
        <dbReference type="Rhea" id="RHEA:15913"/>
        <dbReference type="ChEBI" id="CHEBI:30616"/>
        <dbReference type="ChEBI" id="CHEBI:37575"/>
        <dbReference type="ChEBI" id="CHEBI:58937"/>
        <dbReference type="ChEBI" id="CHEBI:456216"/>
        <dbReference type="EC" id="2.7.4.16"/>
    </reaction>
</comment>
<dbReference type="GO" id="GO:0009228">
    <property type="term" value="P:thiamine biosynthetic process"/>
    <property type="evidence" value="ECO:0007669"/>
    <property type="project" value="UniProtKB-KW"/>
</dbReference>
<keyword evidence="2" id="KW-0460">Magnesium</keyword>
<gene>
    <name evidence="2" type="primary">thiL</name>
    <name evidence="5" type="ORF">A8C75_02085</name>
</gene>
<feature type="domain" description="PurM-like N-terminal" evidence="3">
    <location>
        <begin position="26"/>
        <end position="136"/>
    </location>
</feature>
<dbReference type="GO" id="GO:0000287">
    <property type="term" value="F:magnesium ion binding"/>
    <property type="evidence" value="ECO:0007669"/>
    <property type="project" value="UniProtKB-UniRule"/>
</dbReference>
<dbReference type="AlphaFoldDB" id="A0A1A9EUB3"/>
<dbReference type="InterPro" id="IPR036921">
    <property type="entry name" value="PurM-like_N_sf"/>
</dbReference>
<keyword evidence="6" id="KW-1185">Reference proteome</keyword>
<keyword evidence="2" id="KW-0067">ATP-binding</keyword>
<dbReference type="PIRSF" id="PIRSF005303">
    <property type="entry name" value="Thiam_monoph_kin"/>
    <property type="match status" value="1"/>
</dbReference>
<feature type="domain" description="PurM-like C-terminal" evidence="4">
    <location>
        <begin position="149"/>
        <end position="298"/>
    </location>
</feature>
<keyword evidence="1 2" id="KW-0784">Thiamine biosynthesis</keyword>
<comment type="pathway">
    <text evidence="2">Cofactor biosynthesis; thiamine diphosphate biosynthesis; thiamine diphosphate from thiamine phosphate: step 1/1.</text>
</comment>
<feature type="binding site" evidence="2">
    <location>
        <position position="73"/>
    </location>
    <ligand>
        <name>Mg(2+)</name>
        <dbReference type="ChEBI" id="CHEBI:18420"/>
        <label>4</label>
    </ligand>
</feature>
<dbReference type="CDD" id="cd02194">
    <property type="entry name" value="ThiL"/>
    <property type="match status" value="1"/>
</dbReference>
<dbReference type="Proteomes" id="UP000078070">
    <property type="component" value="Chromosome"/>
</dbReference>
<organism evidence="5 6">
    <name type="scientific">Marinobacterium aestuarii</name>
    <dbReference type="NCBI Taxonomy" id="1821621"/>
    <lineage>
        <taxon>Bacteria</taxon>
        <taxon>Pseudomonadati</taxon>
        <taxon>Pseudomonadota</taxon>
        <taxon>Gammaproteobacteria</taxon>
        <taxon>Oceanospirillales</taxon>
        <taxon>Oceanospirillaceae</taxon>
        <taxon>Marinobacterium</taxon>
    </lineage>
</organism>
<dbReference type="Pfam" id="PF02769">
    <property type="entry name" value="AIRS_C"/>
    <property type="match status" value="1"/>
</dbReference>
<dbReference type="PANTHER" id="PTHR30270">
    <property type="entry name" value="THIAMINE-MONOPHOSPHATE KINASE"/>
    <property type="match status" value="1"/>
</dbReference>
<dbReference type="GO" id="GO:0009229">
    <property type="term" value="P:thiamine diphosphate biosynthetic process"/>
    <property type="evidence" value="ECO:0007669"/>
    <property type="project" value="UniProtKB-UniRule"/>
</dbReference>
<feature type="binding site" evidence="2">
    <location>
        <position position="52"/>
    </location>
    <ligand>
        <name>substrate</name>
    </ligand>
</feature>
<evidence type="ECO:0000313" key="5">
    <source>
        <dbReference type="EMBL" id="ANG61372.1"/>
    </source>
</evidence>
<dbReference type="InterPro" id="IPR036676">
    <property type="entry name" value="PurM-like_C_sf"/>
</dbReference>
<feature type="binding site" evidence="2">
    <location>
        <position position="45"/>
    </location>
    <ligand>
        <name>Mg(2+)</name>
        <dbReference type="ChEBI" id="CHEBI:18420"/>
        <label>2</label>
    </ligand>
</feature>
<feature type="binding site" evidence="2">
    <location>
        <position position="120"/>
    </location>
    <ligand>
        <name>Mg(2+)</name>
        <dbReference type="ChEBI" id="CHEBI:18420"/>
        <label>1</label>
    </ligand>
</feature>
<feature type="binding site" evidence="2">
    <location>
        <position position="28"/>
    </location>
    <ligand>
        <name>Mg(2+)</name>
        <dbReference type="ChEBI" id="CHEBI:18420"/>
        <label>4</label>
    </ligand>
</feature>
<feature type="binding site" evidence="2">
    <location>
        <position position="43"/>
    </location>
    <ligand>
        <name>Mg(2+)</name>
        <dbReference type="ChEBI" id="CHEBI:18420"/>
        <label>4</label>
    </ligand>
</feature>
<feature type="binding site" evidence="2">
    <location>
        <position position="263"/>
    </location>
    <ligand>
        <name>substrate</name>
    </ligand>
</feature>
<dbReference type="NCBIfam" id="TIGR01379">
    <property type="entry name" value="thiL"/>
    <property type="match status" value="1"/>
</dbReference>
<keyword evidence="2" id="KW-0547">Nucleotide-binding</keyword>
<feature type="binding site" evidence="2">
    <location>
        <position position="28"/>
    </location>
    <ligand>
        <name>Mg(2+)</name>
        <dbReference type="ChEBI" id="CHEBI:18420"/>
        <label>3</label>
    </ligand>
</feature>
<feature type="binding site" evidence="2">
    <location>
        <position position="73"/>
    </location>
    <ligand>
        <name>Mg(2+)</name>
        <dbReference type="ChEBI" id="CHEBI:18420"/>
        <label>3</label>
    </ligand>
</feature>
<comment type="caution">
    <text evidence="2">Lacks conserved residue(s) required for the propagation of feature annotation.</text>
</comment>
<feature type="binding site" evidence="2">
    <location>
        <position position="45"/>
    </location>
    <ligand>
        <name>Mg(2+)</name>
        <dbReference type="ChEBI" id="CHEBI:18420"/>
        <label>1</label>
    </ligand>
</feature>
<feature type="binding site" evidence="2">
    <location>
        <position position="214"/>
    </location>
    <ligand>
        <name>ATP</name>
        <dbReference type="ChEBI" id="CHEBI:30616"/>
    </ligand>
</feature>
<feature type="binding site" evidence="2">
    <location>
        <position position="215"/>
    </location>
    <ligand>
        <name>Mg(2+)</name>
        <dbReference type="ChEBI" id="CHEBI:18420"/>
        <label>5</label>
    </ligand>
</feature>
<dbReference type="Pfam" id="PF00586">
    <property type="entry name" value="AIRS"/>
    <property type="match status" value="1"/>
</dbReference>
<dbReference type="GO" id="GO:0009030">
    <property type="term" value="F:thiamine-phosphate kinase activity"/>
    <property type="evidence" value="ECO:0007669"/>
    <property type="project" value="UniProtKB-UniRule"/>
</dbReference>
<reference evidence="6" key="1">
    <citation type="submission" date="2016-05" db="EMBL/GenBank/DDBJ databases">
        <authorList>
            <person name="Baek K."/>
            <person name="Yang S.-J."/>
        </authorList>
    </citation>
    <scope>NUCLEOTIDE SEQUENCE [LARGE SCALE GENOMIC DNA]</scope>
    <source>
        <strain evidence="6">ST58-10</strain>
    </source>
</reference>
<comment type="similarity">
    <text evidence="2">Belongs to the thiamine-monophosphate kinase family.</text>
</comment>
<dbReference type="InterPro" id="IPR006283">
    <property type="entry name" value="ThiL-like"/>
</dbReference>
<dbReference type="RefSeq" id="WP_067377418.1">
    <property type="nucleotide sequence ID" value="NZ_CP015839.1"/>
</dbReference>
<feature type="binding site" evidence="2">
    <location>
        <position position="144"/>
    </location>
    <ligand>
        <name>ATP</name>
        <dbReference type="ChEBI" id="CHEBI:30616"/>
    </ligand>
</feature>
<dbReference type="UniPathway" id="UPA00060">
    <property type="reaction ID" value="UER00142"/>
</dbReference>
<dbReference type="InterPro" id="IPR010918">
    <property type="entry name" value="PurM-like_C_dom"/>
</dbReference>
<dbReference type="HAMAP" id="MF_02128">
    <property type="entry name" value="TMP_kinase"/>
    <property type="match status" value="1"/>
</dbReference>
<dbReference type="EMBL" id="CP015839">
    <property type="protein sequence ID" value="ANG61372.1"/>
    <property type="molecule type" value="Genomic_DNA"/>
</dbReference>
<dbReference type="Gene3D" id="3.30.1330.10">
    <property type="entry name" value="PurM-like, N-terminal domain"/>
    <property type="match status" value="1"/>
</dbReference>
<evidence type="ECO:0000259" key="3">
    <source>
        <dbReference type="Pfam" id="PF00586"/>
    </source>
</evidence>
<dbReference type="SUPFAM" id="SSF55326">
    <property type="entry name" value="PurM N-terminal domain-like"/>
    <property type="match status" value="1"/>
</dbReference>
<dbReference type="OrthoDB" id="9802811at2"/>
<dbReference type="EC" id="2.7.4.16" evidence="2"/>
<keyword evidence="2" id="KW-0808">Transferase</keyword>
<evidence type="ECO:0000313" key="6">
    <source>
        <dbReference type="Proteomes" id="UP000078070"/>
    </source>
</evidence>
<feature type="binding site" evidence="2">
    <location>
        <begin position="119"/>
        <end position="120"/>
    </location>
    <ligand>
        <name>ATP</name>
        <dbReference type="ChEBI" id="CHEBI:30616"/>
    </ligand>
</feature>
<evidence type="ECO:0000259" key="4">
    <source>
        <dbReference type="Pfam" id="PF02769"/>
    </source>
</evidence>
<dbReference type="InterPro" id="IPR016188">
    <property type="entry name" value="PurM-like_N"/>
</dbReference>
<dbReference type="Gene3D" id="3.90.650.10">
    <property type="entry name" value="PurM-like C-terminal domain"/>
    <property type="match status" value="1"/>
</dbReference>
<dbReference type="SUPFAM" id="SSF56042">
    <property type="entry name" value="PurM C-terminal domain-like"/>
    <property type="match status" value="1"/>
</dbReference>
<keyword evidence="2" id="KW-0479">Metal-binding</keyword>
<comment type="function">
    <text evidence="2">Catalyzes the ATP-dependent phosphorylation of thiamine-monophosphate (TMP) to form thiamine-pyrophosphate (TPP), the active form of vitamin B1.</text>
</comment>
<keyword evidence="2 5" id="KW-0418">Kinase</keyword>
<dbReference type="STRING" id="1821621.A8C75_02085"/>
<accession>A0A1A9EUB3</accession>
<feature type="binding site" evidence="2">
    <location>
        <position position="321"/>
    </location>
    <ligand>
        <name>substrate</name>
    </ligand>
</feature>
<evidence type="ECO:0000256" key="2">
    <source>
        <dbReference type="HAMAP-Rule" id="MF_02128"/>
    </source>
</evidence>